<gene>
    <name evidence="10" type="ORF">AUK40_06225</name>
</gene>
<dbReference type="FunFam" id="3.90.550.10:FF:000046">
    <property type="entry name" value="Mannose-1-phosphate guanylyltransferase (GDP)"/>
    <property type="match status" value="1"/>
</dbReference>
<protein>
    <recommendedName>
        <fullName evidence="2">mannose-1-phosphate guanylyltransferase</fullName>
        <ecNumber evidence="2">2.7.7.13</ecNumber>
    </recommendedName>
</protein>
<keyword evidence="6" id="KW-0342">GTP-binding</keyword>
<reference evidence="10 11" key="1">
    <citation type="journal article" date="2016" name="Environ. Microbiol.">
        <title>Genomic resolution of a cold subsurface aquifer community provides metabolic insights for novel microbes adapted to high CO concentrations.</title>
        <authorList>
            <person name="Probst A.J."/>
            <person name="Castelle C.J."/>
            <person name="Singh A."/>
            <person name="Brown C.T."/>
            <person name="Anantharaman K."/>
            <person name="Sharon I."/>
            <person name="Hug L.A."/>
            <person name="Burstein D."/>
            <person name="Emerson J.B."/>
            <person name="Thomas B.C."/>
            <person name="Banfield J.F."/>
        </authorList>
    </citation>
    <scope>NUCLEOTIDE SEQUENCE [LARGE SCALE GENOMIC DNA]</scope>
    <source>
        <strain evidence="10">CG2_30_54_11</strain>
    </source>
</reference>
<evidence type="ECO:0000259" key="9">
    <source>
        <dbReference type="Pfam" id="PF22640"/>
    </source>
</evidence>
<feature type="domain" description="MannoseP isomerase/GMP-like beta-helix" evidence="9">
    <location>
        <begin position="294"/>
        <end position="348"/>
    </location>
</feature>
<dbReference type="GO" id="GO:0005525">
    <property type="term" value="F:GTP binding"/>
    <property type="evidence" value="ECO:0007669"/>
    <property type="project" value="UniProtKB-KW"/>
</dbReference>
<dbReference type="Gene3D" id="3.90.550.10">
    <property type="entry name" value="Spore Coat Polysaccharide Biosynthesis Protein SpsA, Chain A"/>
    <property type="match status" value="1"/>
</dbReference>
<dbReference type="PANTHER" id="PTHR46390">
    <property type="entry name" value="MANNOSE-1-PHOSPHATE GUANYLYLTRANSFERASE"/>
    <property type="match status" value="1"/>
</dbReference>
<dbReference type="InterPro" id="IPR051161">
    <property type="entry name" value="Mannose-6P_isomerase_type2"/>
</dbReference>
<evidence type="ECO:0000256" key="3">
    <source>
        <dbReference type="ARBA" id="ARBA00022679"/>
    </source>
</evidence>
<comment type="catalytic activity">
    <reaction evidence="7">
        <text>alpha-D-mannose 1-phosphate + GTP + H(+) = GDP-alpha-D-mannose + diphosphate</text>
        <dbReference type="Rhea" id="RHEA:15229"/>
        <dbReference type="ChEBI" id="CHEBI:15378"/>
        <dbReference type="ChEBI" id="CHEBI:33019"/>
        <dbReference type="ChEBI" id="CHEBI:37565"/>
        <dbReference type="ChEBI" id="CHEBI:57527"/>
        <dbReference type="ChEBI" id="CHEBI:58409"/>
        <dbReference type="EC" id="2.7.7.13"/>
    </reaction>
</comment>
<dbReference type="InterPro" id="IPR005835">
    <property type="entry name" value="NTP_transferase_dom"/>
</dbReference>
<organism evidence="10 11">
    <name type="scientific">Candidatus Wirthbacteria bacterium CG2_30_54_11</name>
    <dbReference type="NCBI Taxonomy" id="1817892"/>
    <lineage>
        <taxon>Bacteria</taxon>
        <taxon>Candidatus Wirthbacteria</taxon>
    </lineage>
</organism>
<evidence type="ECO:0000256" key="2">
    <source>
        <dbReference type="ARBA" id="ARBA00012387"/>
    </source>
</evidence>
<feature type="domain" description="Nucleotidyl transferase" evidence="8">
    <location>
        <begin position="3"/>
        <end position="277"/>
    </location>
</feature>
<dbReference type="STRING" id="1817892.AUK40_06225"/>
<dbReference type="SUPFAM" id="SSF159283">
    <property type="entry name" value="Guanosine diphospho-D-mannose pyrophosphorylase/mannose-6-phosphate isomerase linker domain"/>
    <property type="match status" value="1"/>
</dbReference>
<dbReference type="SUPFAM" id="SSF53448">
    <property type="entry name" value="Nucleotide-diphospho-sugar transferases"/>
    <property type="match status" value="1"/>
</dbReference>
<evidence type="ECO:0000256" key="6">
    <source>
        <dbReference type="ARBA" id="ARBA00023134"/>
    </source>
</evidence>
<dbReference type="GO" id="GO:0009298">
    <property type="term" value="P:GDP-mannose biosynthetic process"/>
    <property type="evidence" value="ECO:0007669"/>
    <property type="project" value="TreeGrafter"/>
</dbReference>
<evidence type="ECO:0000256" key="5">
    <source>
        <dbReference type="ARBA" id="ARBA00022741"/>
    </source>
</evidence>
<dbReference type="InterPro" id="IPR054566">
    <property type="entry name" value="ManC/GMP-like_b-helix"/>
</dbReference>
<dbReference type="Pfam" id="PF00483">
    <property type="entry name" value="NTP_transferase"/>
    <property type="match status" value="1"/>
</dbReference>
<dbReference type="EMBL" id="MNZT01000113">
    <property type="protein sequence ID" value="OIP95207.1"/>
    <property type="molecule type" value="Genomic_DNA"/>
</dbReference>
<keyword evidence="3" id="KW-0808">Transferase</keyword>
<evidence type="ECO:0000256" key="1">
    <source>
        <dbReference type="ARBA" id="ARBA00006115"/>
    </source>
</evidence>
<keyword evidence="4" id="KW-0548">Nucleotidyltransferase</keyword>
<dbReference type="AlphaFoldDB" id="A0A1J5IPV6"/>
<dbReference type="Pfam" id="PF22640">
    <property type="entry name" value="ManC_GMP_beta-helix"/>
    <property type="match status" value="1"/>
</dbReference>
<comment type="caution">
    <text evidence="10">The sequence shown here is derived from an EMBL/GenBank/DDBJ whole genome shotgun (WGS) entry which is preliminary data.</text>
</comment>
<proteinExistence type="inferred from homology"/>
<evidence type="ECO:0000256" key="7">
    <source>
        <dbReference type="ARBA" id="ARBA00047343"/>
    </source>
</evidence>
<dbReference type="InterPro" id="IPR029044">
    <property type="entry name" value="Nucleotide-diphossugar_trans"/>
</dbReference>
<evidence type="ECO:0000259" key="8">
    <source>
        <dbReference type="Pfam" id="PF00483"/>
    </source>
</evidence>
<dbReference type="GO" id="GO:0004475">
    <property type="term" value="F:mannose-1-phosphate guanylyltransferase (GTP) activity"/>
    <property type="evidence" value="ECO:0007669"/>
    <property type="project" value="UniProtKB-EC"/>
</dbReference>
<dbReference type="CDD" id="cd02509">
    <property type="entry name" value="GDP-M1P_Guanylyltransferase"/>
    <property type="match status" value="1"/>
</dbReference>
<dbReference type="PANTHER" id="PTHR46390:SF1">
    <property type="entry name" value="MANNOSE-1-PHOSPHATE GUANYLYLTRANSFERASE"/>
    <property type="match status" value="1"/>
</dbReference>
<sequence>MYAIIPAGGSGSRLWPVSRSHFPKHLLNLTGHGSMIQETVKRILSLIPLEHIFVVTAQSHTDQIAEQLPALPPANIITEPDRRDTAPVIGLGACYVRARDSKAILASLHADHVIQKGKEFIKLLKVAETIASRHDVIVTLGIQPTHPATGYGYISSGDSFACIHDQEIFKVKAFTEKPNLPTAHAFLAAGNYFWNAGIFIARAEVLLEAYRLHAPKLYEPLMRIAAAIGTRDEQSTIRALYPTLPKEPIDTAIMEKAHNIVVIPSDIGWDDIGSWKTVKTILPANKGSNFVFGQHEGVDTENSLIYSSSDRLIATIGLQNMIVIDTEDATLICPMDRAEEVKQLVDKLKKDKRDSYL</sequence>
<evidence type="ECO:0000256" key="4">
    <source>
        <dbReference type="ARBA" id="ARBA00022695"/>
    </source>
</evidence>
<comment type="similarity">
    <text evidence="1">Belongs to the mannose-6-phosphate isomerase type 2 family.</text>
</comment>
<accession>A0A1J5IPV6</accession>
<name>A0A1J5IPV6_9BACT</name>
<dbReference type="EC" id="2.7.7.13" evidence="2"/>
<evidence type="ECO:0000313" key="11">
    <source>
        <dbReference type="Proteomes" id="UP000183245"/>
    </source>
</evidence>
<keyword evidence="5" id="KW-0547">Nucleotide-binding</keyword>
<dbReference type="Proteomes" id="UP000183245">
    <property type="component" value="Unassembled WGS sequence"/>
</dbReference>
<evidence type="ECO:0000313" key="10">
    <source>
        <dbReference type="EMBL" id="OIP95207.1"/>
    </source>
</evidence>
<dbReference type="InterPro" id="IPR049577">
    <property type="entry name" value="GMPP_N"/>
</dbReference>